<keyword evidence="6" id="KW-1185">Reference proteome</keyword>
<name>A0A109JNS0_9HYPH</name>
<dbReference type="SUPFAM" id="SSF53335">
    <property type="entry name" value="S-adenosyl-L-methionine-dependent methyltransferases"/>
    <property type="match status" value="1"/>
</dbReference>
<evidence type="ECO:0000256" key="3">
    <source>
        <dbReference type="ARBA" id="ARBA00022691"/>
    </source>
</evidence>
<evidence type="ECO:0000313" key="6">
    <source>
        <dbReference type="Proteomes" id="UP000068164"/>
    </source>
</evidence>
<keyword evidence="3" id="KW-0949">S-adenosyl-L-methionine</keyword>
<proteinExistence type="predicted"/>
<keyword evidence="2" id="KW-0808">Transferase</keyword>
<evidence type="ECO:0000259" key="4">
    <source>
        <dbReference type="Pfam" id="PF05175"/>
    </source>
</evidence>
<organism evidence="5 6">
    <name type="scientific">Rhizobium altiplani</name>
    <dbReference type="NCBI Taxonomy" id="1864509"/>
    <lineage>
        <taxon>Bacteria</taxon>
        <taxon>Pseudomonadati</taxon>
        <taxon>Pseudomonadota</taxon>
        <taxon>Alphaproteobacteria</taxon>
        <taxon>Hyphomicrobiales</taxon>
        <taxon>Rhizobiaceae</taxon>
        <taxon>Rhizobium/Agrobacterium group</taxon>
        <taxon>Rhizobium</taxon>
    </lineage>
</organism>
<feature type="domain" description="Methyltransferase small" evidence="4">
    <location>
        <begin position="32"/>
        <end position="132"/>
    </location>
</feature>
<dbReference type="Gene3D" id="3.40.50.150">
    <property type="entry name" value="Vaccinia Virus protein VP39"/>
    <property type="match status" value="1"/>
</dbReference>
<dbReference type="InterPro" id="IPR007848">
    <property type="entry name" value="Small_mtfrase_dom"/>
</dbReference>
<dbReference type="Pfam" id="PF05175">
    <property type="entry name" value="MTS"/>
    <property type="match status" value="1"/>
</dbReference>
<dbReference type="InterPro" id="IPR046977">
    <property type="entry name" value="RsmC/RlmG"/>
</dbReference>
<sequence>MDTLNEVRAKLARSQQQSFPIHMEEFGLNLVVNEGVFPPAEFQSWRWLGENFPPFQGKAILEIGCGFGLPGLHLAKSGAKSILTCDINPAAVANTIENARRNRINNIRVVQSDIFSNIQTDQLFDLIYWNYPSYYAPDQYQFRDHLERGAVDPGYRLLERFLSEGPSRLNGAGRILLGFGSNARDDLFEAIAKRNSLSATLLRSSPSSDVGVTYRLFSIQKTAPAL</sequence>
<dbReference type="AlphaFoldDB" id="A0A109JNS0"/>
<dbReference type="InterPro" id="IPR029063">
    <property type="entry name" value="SAM-dependent_MTases_sf"/>
</dbReference>
<evidence type="ECO:0000313" key="5">
    <source>
        <dbReference type="EMBL" id="KWV52321.1"/>
    </source>
</evidence>
<gene>
    <name evidence="5" type="ORF">AS026_04945</name>
</gene>
<dbReference type="PANTHER" id="PTHR47816:SF4">
    <property type="entry name" value="RIBOSOMAL RNA SMALL SUBUNIT METHYLTRANSFERASE C"/>
    <property type="match status" value="1"/>
</dbReference>
<dbReference type="PANTHER" id="PTHR47816">
    <property type="entry name" value="RIBOSOMAL RNA SMALL SUBUNIT METHYLTRANSFERASE C"/>
    <property type="match status" value="1"/>
</dbReference>
<dbReference type="GO" id="GO:0032259">
    <property type="term" value="P:methylation"/>
    <property type="evidence" value="ECO:0007669"/>
    <property type="project" value="UniProtKB-KW"/>
</dbReference>
<dbReference type="EMBL" id="LNCD01000072">
    <property type="protein sequence ID" value="KWV52321.1"/>
    <property type="molecule type" value="Genomic_DNA"/>
</dbReference>
<protein>
    <submittedName>
        <fullName evidence="5">Methyltransferase</fullName>
    </submittedName>
</protein>
<dbReference type="RefSeq" id="WP_007539172.1">
    <property type="nucleotide sequence ID" value="NZ_LNCD01000072.1"/>
</dbReference>
<comment type="caution">
    <text evidence="5">The sequence shown here is derived from an EMBL/GenBank/DDBJ whole genome shotgun (WGS) entry which is preliminary data.</text>
</comment>
<accession>A0A109JNS0</accession>
<keyword evidence="1 5" id="KW-0489">Methyltransferase</keyword>
<dbReference type="Proteomes" id="UP000068164">
    <property type="component" value="Unassembled WGS sequence"/>
</dbReference>
<evidence type="ECO:0000256" key="2">
    <source>
        <dbReference type="ARBA" id="ARBA00022679"/>
    </source>
</evidence>
<dbReference type="GO" id="GO:0008757">
    <property type="term" value="F:S-adenosylmethionine-dependent methyltransferase activity"/>
    <property type="evidence" value="ECO:0007669"/>
    <property type="project" value="InterPro"/>
</dbReference>
<evidence type="ECO:0000256" key="1">
    <source>
        <dbReference type="ARBA" id="ARBA00022603"/>
    </source>
</evidence>
<reference evidence="5 6" key="1">
    <citation type="submission" date="2015-11" db="EMBL/GenBank/DDBJ databases">
        <title>Draft Genome Sequence of the Strain BR 10423 (Rhizobium sp.) isolated from nodules of Mimosa pudica.</title>
        <authorList>
            <person name="Barauna A.C."/>
            <person name="Zilli J.E."/>
            <person name="Simoes-Araujo J.L."/>
            <person name="Reis V.M."/>
            <person name="James E.K."/>
            <person name="Reis F.B.Jr."/>
            <person name="Rouws L.F."/>
            <person name="Passos S.R."/>
            <person name="Gois S.R."/>
        </authorList>
    </citation>
    <scope>NUCLEOTIDE SEQUENCE [LARGE SCALE GENOMIC DNA]</scope>
    <source>
        <strain evidence="5 6">BR10423</strain>
    </source>
</reference>
<dbReference type="OrthoDB" id="9791837at2"/>
<dbReference type="CDD" id="cd02440">
    <property type="entry name" value="AdoMet_MTases"/>
    <property type="match status" value="1"/>
</dbReference>